<dbReference type="EMBL" id="PPTP01000001">
    <property type="protein sequence ID" value="RDB57481.1"/>
    <property type="molecule type" value="Genomic_DNA"/>
</dbReference>
<name>A0A369LCW6_9ACTN</name>
<dbReference type="AlphaFoldDB" id="A0A369LCW6"/>
<dbReference type="PANTHER" id="PTHR30055">
    <property type="entry name" value="HTH-TYPE TRANSCRIPTIONAL REGULATOR RUTR"/>
    <property type="match status" value="1"/>
</dbReference>
<dbReference type="Gene3D" id="1.10.357.10">
    <property type="entry name" value="Tetracycline Repressor, domain 2"/>
    <property type="match status" value="1"/>
</dbReference>
<keyword evidence="5" id="KW-1185">Reference proteome</keyword>
<dbReference type="InterPro" id="IPR009057">
    <property type="entry name" value="Homeodomain-like_sf"/>
</dbReference>
<dbReference type="Pfam" id="PF14278">
    <property type="entry name" value="TetR_C_8"/>
    <property type="match status" value="1"/>
</dbReference>
<evidence type="ECO:0000256" key="2">
    <source>
        <dbReference type="PROSITE-ProRule" id="PRU00335"/>
    </source>
</evidence>
<dbReference type="InterPro" id="IPR039532">
    <property type="entry name" value="TetR_C_Firmicutes"/>
</dbReference>
<comment type="caution">
    <text evidence="4">The sequence shown here is derived from an EMBL/GenBank/DDBJ whole genome shotgun (WGS) entry which is preliminary data.</text>
</comment>
<dbReference type="PROSITE" id="PS50977">
    <property type="entry name" value="HTH_TETR_2"/>
    <property type="match status" value="1"/>
</dbReference>
<gene>
    <name evidence="4" type="ORF">C1880_01285</name>
</gene>
<evidence type="ECO:0000259" key="3">
    <source>
        <dbReference type="PROSITE" id="PS50977"/>
    </source>
</evidence>
<dbReference type="GO" id="GO:0000976">
    <property type="term" value="F:transcription cis-regulatory region binding"/>
    <property type="evidence" value="ECO:0007669"/>
    <property type="project" value="TreeGrafter"/>
</dbReference>
<dbReference type="SUPFAM" id="SSF46689">
    <property type="entry name" value="Homeodomain-like"/>
    <property type="match status" value="1"/>
</dbReference>
<accession>A0A369LCW6</accession>
<evidence type="ECO:0000256" key="1">
    <source>
        <dbReference type="ARBA" id="ARBA00023125"/>
    </source>
</evidence>
<sequence>MRRPAPRSAKEAFMADSKRLLADALTGLMECKPLDQVRVAEIASAAGVSKQTFYHHFSDKYHLMECCFRDMFAAPFERMGTLAPFDECYIEFLQLCHQRKTFLRNAFTSQDVNSLYRVMHRALRDAFGARVRVHGVLDEGETGFCLDFFSKGCAGCTRHWFDQGMGFEDAELVGLIRQCIPVGVARYFE</sequence>
<feature type="domain" description="HTH tetR-type" evidence="3">
    <location>
        <begin position="15"/>
        <end position="75"/>
    </location>
</feature>
<keyword evidence="1 2" id="KW-0238">DNA-binding</keyword>
<dbReference type="Pfam" id="PF00440">
    <property type="entry name" value="TetR_N"/>
    <property type="match status" value="1"/>
</dbReference>
<dbReference type="OrthoDB" id="9810250at2"/>
<evidence type="ECO:0000313" key="5">
    <source>
        <dbReference type="Proteomes" id="UP000253792"/>
    </source>
</evidence>
<protein>
    <recommendedName>
        <fullName evidence="3">HTH tetR-type domain-containing protein</fullName>
    </recommendedName>
</protein>
<proteinExistence type="predicted"/>
<dbReference type="GO" id="GO:0003700">
    <property type="term" value="F:DNA-binding transcription factor activity"/>
    <property type="evidence" value="ECO:0007669"/>
    <property type="project" value="TreeGrafter"/>
</dbReference>
<dbReference type="STRING" id="1034345.GCA_000236865_01362"/>
<dbReference type="Proteomes" id="UP000253792">
    <property type="component" value="Unassembled WGS sequence"/>
</dbReference>
<reference evidence="4 5" key="1">
    <citation type="journal article" date="2018" name="Elife">
        <title>Discovery and characterization of a prevalent human gut bacterial enzyme sufficient for the inactivation of a family of plant toxins.</title>
        <authorList>
            <person name="Koppel N."/>
            <person name="Bisanz J.E."/>
            <person name="Pandelia M.E."/>
            <person name="Turnbaugh P.J."/>
            <person name="Balskus E.P."/>
        </authorList>
    </citation>
    <scope>NUCLEOTIDE SEQUENCE [LARGE SCALE GENOMIC DNA]</scope>
    <source>
        <strain evidence="5">anaerobia AP69FAA</strain>
    </source>
</reference>
<dbReference type="InterPro" id="IPR001647">
    <property type="entry name" value="HTH_TetR"/>
</dbReference>
<evidence type="ECO:0000313" key="4">
    <source>
        <dbReference type="EMBL" id="RDB57481.1"/>
    </source>
</evidence>
<organism evidence="4 5">
    <name type="scientific">Senegalimassilia anaerobia</name>
    <dbReference type="NCBI Taxonomy" id="1473216"/>
    <lineage>
        <taxon>Bacteria</taxon>
        <taxon>Bacillati</taxon>
        <taxon>Actinomycetota</taxon>
        <taxon>Coriobacteriia</taxon>
        <taxon>Coriobacteriales</taxon>
        <taxon>Coriobacteriaceae</taxon>
        <taxon>Senegalimassilia</taxon>
    </lineage>
</organism>
<feature type="DNA-binding region" description="H-T-H motif" evidence="2">
    <location>
        <begin position="38"/>
        <end position="57"/>
    </location>
</feature>
<dbReference type="InterPro" id="IPR050109">
    <property type="entry name" value="HTH-type_TetR-like_transc_reg"/>
</dbReference>
<dbReference type="PANTHER" id="PTHR30055:SF226">
    <property type="entry name" value="HTH-TYPE TRANSCRIPTIONAL REGULATOR PKSA"/>
    <property type="match status" value="1"/>
</dbReference>